<evidence type="ECO:0000313" key="6">
    <source>
        <dbReference type="EMBL" id="QBD76132.1"/>
    </source>
</evidence>
<evidence type="ECO:0000259" key="5">
    <source>
        <dbReference type="PROSITE" id="PS50977"/>
    </source>
</evidence>
<dbReference type="KEGG" id="kbs:EPA93_08965"/>
<dbReference type="InterPro" id="IPR001647">
    <property type="entry name" value="HTH_TetR"/>
</dbReference>
<dbReference type="GO" id="GO:0003700">
    <property type="term" value="F:DNA-binding transcription factor activity"/>
    <property type="evidence" value="ECO:0007669"/>
    <property type="project" value="TreeGrafter"/>
</dbReference>
<dbReference type="GO" id="GO:0000976">
    <property type="term" value="F:transcription cis-regulatory region binding"/>
    <property type="evidence" value="ECO:0007669"/>
    <property type="project" value="TreeGrafter"/>
</dbReference>
<evidence type="ECO:0000313" key="7">
    <source>
        <dbReference type="Proteomes" id="UP000290365"/>
    </source>
</evidence>
<dbReference type="PROSITE" id="PS50977">
    <property type="entry name" value="HTH_TETR_2"/>
    <property type="match status" value="1"/>
</dbReference>
<dbReference type="InterPro" id="IPR050109">
    <property type="entry name" value="HTH-type_TetR-like_transc_reg"/>
</dbReference>
<dbReference type="Pfam" id="PF00440">
    <property type="entry name" value="TetR_N"/>
    <property type="match status" value="1"/>
</dbReference>
<dbReference type="InterPro" id="IPR009057">
    <property type="entry name" value="Homeodomain-like_sf"/>
</dbReference>
<name>A0A4P6JM94_KTERU</name>
<evidence type="ECO:0000256" key="1">
    <source>
        <dbReference type="ARBA" id="ARBA00023015"/>
    </source>
</evidence>
<keyword evidence="1" id="KW-0805">Transcription regulation</keyword>
<feature type="domain" description="HTH tetR-type" evidence="5">
    <location>
        <begin position="12"/>
        <end position="72"/>
    </location>
</feature>
<dbReference type="PANTHER" id="PTHR30055">
    <property type="entry name" value="HTH-TYPE TRANSCRIPTIONAL REGULATOR RUTR"/>
    <property type="match status" value="1"/>
</dbReference>
<dbReference type="Gene3D" id="1.10.357.10">
    <property type="entry name" value="Tetracycline Repressor, domain 2"/>
    <property type="match status" value="1"/>
</dbReference>
<dbReference type="PANTHER" id="PTHR30055:SF234">
    <property type="entry name" value="HTH-TYPE TRANSCRIPTIONAL REGULATOR BETI"/>
    <property type="match status" value="1"/>
</dbReference>
<organism evidence="6 7">
    <name type="scientific">Ktedonosporobacter rubrisoli</name>
    <dbReference type="NCBI Taxonomy" id="2509675"/>
    <lineage>
        <taxon>Bacteria</taxon>
        <taxon>Bacillati</taxon>
        <taxon>Chloroflexota</taxon>
        <taxon>Ktedonobacteria</taxon>
        <taxon>Ktedonobacterales</taxon>
        <taxon>Ktedonosporobacteraceae</taxon>
        <taxon>Ktedonosporobacter</taxon>
    </lineage>
</organism>
<dbReference type="EMBL" id="CP035758">
    <property type="protein sequence ID" value="QBD76132.1"/>
    <property type="molecule type" value="Genomic_DNA"/>
</dbReference>
<evidence type="ECO:0000256" key="3">
    <source>
        <dbReference type="ARBA" id="ARBA00023163"/>
    </source>
</evidence>
<proteinExistence type="predicted"/>
<dbReference type="PROSITE" id="PS01081">
    <property type="entry name" value="HTH_TETR_1"/>
    <property type="match status" value="1"/>
</dbReference>
<dbReference type="Proteomes" id="UP000290365">
    <property type="component" value="Chromosome"/>
</dbReference>
<evidence type="ECO:0000256" key="2">
    <source>
        <dbReference type="ARBA" id="ARBA00023125"/>
    </source>
</evidence>
<sequence>MKKNSLTPFQLPVQANRILDVAADLLMKWGYKRVTVGDIASQAGLSAGTLYEYWKSKKAIFEAVLLRELLSIWNELLEVIEADPNEVLLHRQHYTLQILLGRRPLARAFFSGDSTLLEELALKPDVSSQQLVSPKELLLWLRGHGLVRTDRDLSLQAYTYGMIMTGSTLADPFLAGEEQLSVEEKAEALAQLIRDVFEPSILPSPGELRERIVPEVKQFFMRLRDLCQERIEERLVMSQKSSEQKG</sequence>
<dbReference type="PRINTS" id="PR00455">
    <property type="entry name" value="HTHTETR"/>
</dbReference>
<protein>
    <submittedName>
        <fullName evidence="6">TetR/AcrR family transcriptional regulator</fullName>
    </submittedName>
</protein>
<keyword evidence="7" id="KW-1185">Reference proteome</keyword>
<dbReference type="InterPro" id="IPR023772">
    <property type="entry name" value="DNA-bd_HTH_TetR-type_CS"/>
</dbReference>
<gene>
    <name evidence="6" type="ORF">EPA93_08965</name>
</gene>
<feature type="DNA-binding region" description="H-T-H motif" evidence="4">
    <location>
        <begin position="35"/>
        <end position="54"/>
    </location>
</feature>
<keyword evidence="2 4" id="KW-0238">DNA-binding</keyword>
<dbReference type="AlphaFoldDB" id="A0A4P6JM94"/>
<keyword evidence="3" id="KW-0804">Transcription</keyword>
<dbReference type="OrthoDB" id="3682047at2"/>
<dbReference type="RefSeq" id="WP_129886727.1">
    <property type="nucleotide sequence ID" value="NZ_CP035758.1"/>
</dbReference>
<accession>A0A4P6JM94</accession>
<reference evidence="6 7" key="1">
    <citation type="submission" date="2019-01" db="EMBL/GenBank/DDBJ databases">
        <title>Ktedonosporobacter rubrisoli SCAWS-G2.</title>
        <authorList>
            <person name="Huang Y."/>
            <person name="Yan B."/>
        </authorList>
    </citation>
    <scope>NUCLEOTIDE SEQUENCE [LARGE SCALE GENOMIC DNA]</scope>
    <source>
        <strain evidence="6 7">SCAWS-G2</strain>
    </source>
</reference>
<evidence type="ECO:0000256" key="4">
    <source>
        <dbReference type="PROSITE-ProRule" id="PRU00335"/>
    </source>
</evidence>
<dbReference type="SUPFAM" id="SSF46689">
    <property type="entry name" value="Homeodomain-like"/>
    <property type="match status" value="1"/>
</dbReference>